<organism evidence="2 3">
    <name type="scientific">Mycobacterium vicinigordonae</name>
    <dbReference type="NCBI Taxonomy" id="1719132"/>
    <lineage>
        <taxon>Bacteria</taxon>
        <taxon>Bacillati</taxon>
        <taxon>Actinomycetota</taxon>
        <taxon>Actinomycetes</taxon>
        <taxon>Mycobacteriales</taxon>
        <taxon>Mycobacteriaceae</taxon>
        <taxon>Mycobacterium</taxon>
    </lineage>
</organism>
<keyword evidence="3" id="KW-1185">Reference proteome</keyword>
<sequence>MITAFVMIVAAKQGVAELAEALTDIGGISEVYSVTGEFDVIAVLRVAEFDRVAELVTSEISKLPHVLDTRTHIAFRAYSRMDLEAMFSIGAD</sequence>
<feature type="domain" description="Transcription regulator AsnC/Lrp ligand binding" evidence="1">
    <location>
        <begin position="13"/>
        <end position="76"/>
    </location>
</feature>
<accession>A0A7D6DZ26</accession>
<name>A0A7D6DZ26_9MYCO</name>
<protein>
    <submittedName>
        <fullName evidence="2">Lrp/AsnC ligand binding domain-containing protein</fullName>
    </submittedName>
</protein>
<dbReference type="Proteomes" id="UP000510682">
    <property type="component" value="Chromosome"/>
</dbReference>
<reference evidence="2" key="2">
    <citation type="submission" date="2020-07" db="EMBL/GenBank/DDBJ databases">
        <authorList>
            <person name="Yu X."/>
        </authorList>
    </citation>
    <scope>NUCLEOTIDE SEQUENCE [LARGE SCALE GENOMIC DNA]</scope>
    <source>
        <strain evidence="2">24T</strain>
    </source>
</reference>
<evidence type="ECO:0000259" key="1">
    <source>
        <dbReference type="Pfam" id="PF01037"/>
    </source>
</evidence>
<dbReference type="InterPro" id="IPR019887">
    <property type="entry name" value="Tscrpt_reg_AsnC/Lrp_C"/>
</dbReference>
<dbReference type="RefSeq" id="WP_180916489.1">
    <property type="nucleotide sequence ID" value="NZ_CP059165.1"/>
</dbReference>
<dbReference type="EMBL" id="CP059165">
    <property type="protein sequence ID" value="QLL07888.1"/>
    <property type="molecule type" value="Genomic_DNA"/>
</dbReference>
<gene>
    <name evidence="2" type="ORF">H0P51_02505</name>
</gene>
<evidence type="ECO:0000313" key="2">
    <source>
        <dbReference type="EMBL" id="QLL07888.1"/>
    </source>
</evidence>
<dbReference type="SUPFAM" id="SSF54909">
    <property type="entry name" value="Dimeric alpha+beta barrel"/>
    <property type="match status" value="1"/>
</dbReference>
<reference evidence="2" key="1">
    <citation type="submission" date="2020-07" db="EMBL/GenBank/DDBJ databases">
        <title>Description of Mycobacterium gordonae subsp. intergordonae subsp.nov. and Mycobacterium gordonae subsp. gordonae subsp. nov.</title>
        <authorList>
            <person name="Huang H."/>
        </authorList>
    </citation>
    <scope>NUCLEOTIDE SEQUENCE [LARGE SCALE GENOMIC DNA]</scope>
    <source>
        <strain evidence="2">24T</strain>
    </source>
</reference>
<dbReference type="KEGG" id="mgor:H0P51_02505"/>
<dbReference type="AlphaFoldDB" id="A0A7D6DZ26"/>
<dbReference type="InterPro" id="IPR011008">
    <property type="entry name" value="Dimeric_a/b-barrel"/>
</dbReference>
<evidence type="ECO:0000313" key="3">
    <source>
        <dbReference type="Proteomes" id="UP000510682"/>
    </source>
</evidence>
<dbReference type="Pfam" id="PF01037">
    <property type="entry name" value="AsnC_trans_reg"/>
    <property type="match status" value="1"/>
</dbReference>
<dbReference type="Gene3D" id="3.30.70.920">
    <property type="match status" value="1"/>
</dbReference>
<proteinExistence type="predicted"/>